<evidence type="ECO:0000313" key="2">
    <source>
        <dbReference type="Proteomes" id="UP001230426"/>
    </source>
</evidence>
<dbReference type="EMBL" id="JAUSRB010000002">
    <property type="protein sequence ID" value="MDP9866933.1"/>
    <property type="molecule type" value="Genomic_DNA"/>
</dbReference>
<dbReference type="RefSeq" id="WP_306868126.1">
    <property type="nucleotide sequence ID" value="NZ_JAUSRB010000002.1"/>
</dbReference>
<dbReference type="Proteomes" id="UP001230426">
    <property type="component" value="Unassembled WGS sequence"/>
</dbReference>
<accession>A0ABT9RCR0</accession>
<protein>
    <submittedName>
        <fullName evidence="1">Sugar phosphate isomerase/epimerase</fullName>
    </submittedName>
</protein>
<reference evidence="1 2" key="1">
    <citation type="submission" date="2023-07" db="EMBL/GenBank/DDBJ databases">
        <title>Sequencing the genomes of 1000 actinobacteria strains.</title>
        <authorList>
            <person name="Klenk H.-P."/>
        </authorList>
    </citation>
    <scope>NUCLEOTIDE SEQUENCE [LARGE SCALE GENOMIC DNA]</scope>
    <source>
        <strain evidence="1 2">DSM 44109</strain>
    </source>
</reference>
<keyword evidence="1" id="KW-0413">Isomerase</keyword>
<evidence type="ECO:0000313" key="1">
    <source>
        <dbReference type="EMBL" id="MDP9866933.1"/>
    </source>
</evidence>
<keyword evidence="2" id="KW-1185">Reference proteome</keyword>
<proteinExistence type="predicted"/>
<comment type="caution">
    <text evidence="1">The sequence shown here is derived from an EMBL/GenBank/DDBJ whole genome shotgun (WGS) entry which is preliminary data.</text>
</comment>
<organism evidence="1 2">
    <name type="scientific">Streptosporangium brasiliense</name>
    <dbReference type="NCBI Taxonomy" id="47480"/>
    <lineage>
        <taxon>Bacteria</taxon>
        <taxon>Bacillati</taxon>
        <taxon>Actinomycetota</taxon>
        <taxon>Actinomycetes</taxon>
        <taxon>Streptosporangiales</taxon>
        <taxon>Streptosporangiaceae</taxon>
        <taxon>Streptosporangium</taxon>
    </lineage>
</organism>
<gene>
    <name evidence="1" type="ORF">J2S55_006199</name>
</gene>
<name>A0ABT9RCR0_9ACTN</name>
<dbReference type="GO" id="GO:0016853">
    <property type="term" value="F:isomerase activity"/>
    <property type="evidence" value="ECO:0007669"/>
    <property type="project" value="UniProtKB-KW"/>
</dbReference>
<sequence>MDTEDLTRFSELSHAASEQRPLELAELHEIGGLLSAVIQAAATLAGHMGAEVITLTTRYTLRDDTRDPDPEARLAEVRQRMEWMTDFLEKADRHAHRAHTAIGHIVEAD</sequence>